<dbReference type="Proteomes" id="UP000029518">
    <property type="component" value="Chromosome"/>
</dbReference>
<dbReference type="HOGENOM" id="CLU_846886_0_0_9"/>
<dbReference type="Pfam" id="PF14399">
    <property type="entry name" value="BtrH_N"/>
    <property type="match status" value="1"/>
</dbReference>
<evidence type="ECO:0000259" key="1">
    <source>
        <dbReference type="Pfam" id="PF14399"/>
    </source>
</evidence>
<evidence type="ECO:0000313" key="3">
    <source>
        <dbReference type="Proteomes" id="UP000029518"/>
    </source>
</evidence>
<gene>
    <name evidence="2" type="ORF">PBOR_08340</name>
</gene>
<protein>
    <recommendedName>
        <fullName evidence="1">Butirosin biosynthesis protein H N-terminal domain-containing protein</fullName>
    </recommendedName>
</protein>
<name>A0A089MK88_PAEBO</name>
<sequence length="350" mass="40649">MLLEIAPVSDKNHTCLESVYATFLLWNQKRYELLFAGSWSFYLEETDSIFGTRLSNDRGGAWRNTLQDQYMEQYYGIKVVWHETENFEELTRIVDENLNKCLPTCICLDSYWCPWVPSYQIYDTPHYFLIVGKDDISGNYFCTDPQYPAQIHELTLYNFEKGFYEEERLNQEYGKAIVDGFGGCASFFIGGCEKEINYISILEEALAAVFKGSGGKSDFHYMRAFADELGQMENILPELPKLSEVDPHHSWIFRRLEHIAWGRLNFARLLRSFYSQHPHVELLELENQFETGAKKWENINFMLLKACYLLEHAGPLLKKISGNLYSLAKYEEEIAEGIKSVLQRTKGAAN</sequence>
<dbReference type="AlphaFoldDB" id="A0A089MK88"/>
<evidence type="ECO:0000313" key="2">
    <source>
        <dbReference type="EMBL" id="AIQ56944.1"/>
    </source>
</evidence>
<dbReference type="KEGG" id="pbd:PBOR_08340"/>
<dbReference type="InterPro" id="IPR026935">
    <property type="entry name" value="BtrH_N"/>
</dbReference>
<feature type="domain" description="Butirosin biosynthesis protein H N-terminal" evidence="1">
    <location>
        <begin position="34"/>
        <end position="145"/>
    </location>
</feature>
<organism evidence="2 3">
    <name type="scientific">Paenibacillus borealis</name>
    <dbReference type="NCBI Taxonomy" id="160799"/>
    <lineage>
        <taxon>Bacteria</taxon>
        <taxon>Bacillati</taxon>
        <taxon>Bacillota</taxon>
        <taxon>Bacilli</taxon>
        <taxon>Bacillales</taxon>
        <taxon>Paenibacillaceae</taxon>
        <taxon>Paenibacillus</taxon>
    </lineage>
</organism>
<accession>A0A089MK88</accession>
<dbReference type="OrthoDB" id="2630463at2"/>
<dbReference type="RefSeq" id="WP_042211207.1">
    <property type="nucleotide sequence ID" value="NZ_CP009285.1"/>
</dbReference>
<reference evidence="2" key="1">
    <citation type="submission" date="2014-08" db="EMBL/GenBank/DDBJ databases">
        <title>Comparative genomics of the Paenibacillus odorifer group.</title>
        <authorList>
            <person name="den Bakker H.C."/>
            <person name="Tsai Y.-C.Y.-C."/>
            <person name="Martin N."/>
            <person name="Korlach J."/>
            <person name="Wiedmann M."/>
        </authorList>
    </citation>
    <scope>NUCLEOTIDE SEQUENCE [LARGE SCALE GENOMIC DNA]</scope>
    <source>
        <strain evidence="2">DSM 13188</strain>
    </source>
</reference>
<proteinExistence type="predicted"/>
<dbReference type="EMBL" id="CP009285">
    <property type="protein sequence ID" value="AIQ56944.1"/>
    <property type="molecule type" value="Genomic_DNA"/>
</dbReference>
<keyword evidence="3" id="KW-1185">Reference proteome</keyword>